<reference evidence="4" key="1">
    <citation type="submission" date="2022-05" db="EMBL/GenBank/DDBJ databases">
        <authorList>
            <person name="Cao W."/>
            <person name="Jia N."/>
            <person name="Lam T.T.-Y."/>
            <person name="Ni X."/>
            <person name="Liu J."/>
        </authorList>
    </citation>
    <scope>NUCLEOTIDE SEQUENCE</scope>
    <source>
        <strain evidence="4">TIGMIC 1</strain>
    </source>
</reference>
<proteinExistence type="predicted"/>
<evidence type="ECO:0000313" key="4">
    <source>
        <dbReference type="EMBL" id="UYL95452.1"/>
    </source>
</evidence>
<dbReference type="Pfam" id="PF05919">
    <property type="entry name" value="Mitovir_RNA_pol"/>
    <property type="match status" value="1"/>
</dbReference>
<evidence type="ECO:0000256" key="3">
    <source>
        <dbReference type="ARBA" id="ARBA00022695"/>
    </source>
</evidence>
<dbReference type="GO" id="GO:0003968">
    <property type="term" value="F:RNA-directed RNA polymerase activity"/>
    <property type="evidence" value="ECO:0007669"/>
    <property type="project" value="UniProtKB-KW"/>
</dbReference>
<evidence type="ECO:0000256" key="2">
    <source>
        <dbReference type="ARBA" id="ARBA00022679"/>
    </source>
</evidence>
<keyword evidence="2" id="KW-0808">Transferase</keyword>
<dbReference type="InterPro" id="IPR043502">
    <property type="entry name" value="DNA/RNA_pol_sf"/>
</dbReference>
<keyword evidence="3" id="KW-0548">Nucleotidyltransferase</keyword>
<evidence type="ECO:0000256" key="1">
    <source>
        <dbReference type="ARBA" id="ARBA00022484"/>
    </source>
</evidence>
<keyword evidence="1 4" id="KW-0696">RNA-directed RNA polymerase</keyword>
<accession>A0A9E8AA17</accession>
<protein>
    <submittedName>
        <fullName evidence="4">RNA-dependent RNA polymerase</fullName>
    </submittedName>
</protein>
<name>A0A9E8AA17_9VIRU</name>
<dbReference type="SUPFAM" id="SSF56672">
    <property type="entry name" value="DNA/RNA polymerases"/>
    <property type="match status" value="1"/>
</dbReference>
<organism evidence="4">
    <name type="scientific">Tonghua Botou tick virus 3</name>
    <dbReference type="NCBI Taxonomy" id="2972074"/>
    <lineage>
        <taxon>Viruses</taxon>
        <taxon>Riboviria</taxon>
        <taxon>Orthornavirae</taxon>
        <taxon>Lenarviricota</taxon>
        <taxon>Miaviricetes</taxon>
        <taxon>Ourlivirales</taxon>
        <taxon>Botourmiaviridae</taxon>
    </lineage>
</organism>
<dbReference type="EMBL" id="ON746364">
    <property type="protein sequence ID" value="UYL95452.1"/>
    <property type="molecule type" value="Genomic_RNA"/>
</dbReference>
<sequence>MPGYENLKPPKAFFSFGCPTYHRFVRFVALLKELFGVDLAMPSLGDTGRLSALKKFCGGLIEGTDHPWRRSIGILSRDSRMSIAMSLFLFRKTLSSPEPDVREYAVRMSSSGTSCDQRFVEFARREVSKMFPVGWDAELYPNAALSSVLSRSSCSQAGRAKGGCRKYVLGSSDISWNSHAKYVERVLTSEAEPALMPSRVAAVETGGKWRIISAADCRMSLLKPLNTAIYNKLSRFDWLLRGEAKVKSFKDFTRKPGEVFVSGDYESATDNLSMETQKSILSPILENATWVPNGIRDLAAASQQGILSFGGEEFLQRRGQLMGNLLSFPLLCIVNYLAFRYYTGTRRGELPVKINGDDIVFRSSPEIAEKWMAGVKGSGLVLSRGKTMINGSYFSLNSKLFVGRGKVKLVPSIRSTAFGFKDVEDGVYSLRGRWKRVIQDFPCSRRKKVVLATHFLRLNVRFVVASRRSITRGLDMGIPYEAIMANNLWRRECFYLSFPKEDPLPISPKASENLRIPEGWECRRVENETEEMKEKNKEIGPLFVQLAWNLDECSDIKLAQARYEEQVRLAPAFRPSVIKSRKKQARLLKLSTANTRRFLKPSILRDGRVLKDPCEIVKIYRPGGKRLWLPIGFLHRDQFSLKGLGRDRQEIQGDPTPGISLGRGTVWDCSSEDDEPRLIQCLPGARVKLFKGYIGIGPPTSF</sequence>
<dbReference type="InterPro" id="IPR008686">
    <property type="entry name" value="RNA_pol_mitovir"/>
</dbReference>